<name>T0I8R0_9SPHN</name>
<reference evidence="1 2" key="1">
    <citation type="journal article" date="2013" name="Genome Announc.">
        <title>Genome Sequence of Novosphingobium lindaniclasticum LE124T, Isolated from a Hexachlorocyclohexane Dumpsite.</title>
        <authorList>
            <person name="Saxena A."/>
            <person name="Nayyar N."/>
            <person name="Sangwan N."/>
            <person name="Kumari R."/>
            <person name="Khurana J.P."/>
            <person name="Lal R."/>
        </authorList>
    </citation>
    <scope>NUCLEOTIDE SEQUENCE [LARGE SCALE GENOMIC DNA]</scope>
    <source>
        <strain evidence="1 2">LE124</strain>
    </source>
</reference>
<accession>T0I8R0</accession>
<organism evidence="1 2">
    <name type="scientific">Novosphingobium lindaniclasticum LE124</name>
    <dbReference type="NCBI Taxonomy" id="1096930"/>
    <lineage>
        <taxon>Bacteria</taxon>
        <taxon>Pseudomonadati</taxon>
        <taxon>Pseudomonadota</taxon>
        <taxon>Alphaproteobacteria</taxon>
        <taxon>Sphingomonadales</taxon>
        <taxon>Sphingomonadaceae</taxon>
        <taxon>Novosphingobium</taxon>
    </lineage>
</organism>
<evidence type="ECO:0000313" key="2">
    <source>
        <dbReference type="Proteomes" id="UP000015527"/>
    </source>
</evidence>
<comment type="caution">
    <text evidence="1">The sequence shown here is derived from an EMBL/GenBank/DDBJ whole genome shotgun (WGS) entry which is preliminary data.</text>
</comment>
<keyword evidence="2" id="KW-1185">Reference proteome</keyword>
<proteinExistence type="predicted"/>
<dbReference type="Proteomes" id="UP000015527">
    <property type="component" value="Unassembled WGS sequence"/>
</dbReference>
<dbReference type="EMBL" id="ATHL01000150">
    <property type="protein sequence ID" value="EQB08070.1"/>
    <property type="molecule type" value="Genomic_DNA"/>
</dbReference>
<gene>
    <name evidence="1" type="ORF">L284_21720</name>
</gene>
<sequence length="30" mass="3266">MAHQIEPRPGITVALAAGGKFDERDLMVIE</sequence>
<evidence type="ECO:0000313" key="1">
    <source>
        <dbReference type="EMBL" id="EQB08070.1"/>
    </source>
</evidence>
<dbReference type="AlphaFoldDB" id="T0I8R0"/>
<protein>
    <submittedName>
        <fullName evidence="1">Uncharacterized protein</fullName>
    </submittedName>
</protein>